<evidence type="ECO:0000256" key="4">
    <source>
        <dbReference type="ARBA" id="ARBA00022692"/>
    </source>
</evidence>
<reference evidence="15" key="1">
    <citation type="journal article" date="2018" name="Nat. Microbiol.">
        <title>Leveraging single-cell genomics to expand the fungal tree of life.</title>
        <authorList>
            <person name="Ahrendt S.R."/>
            <person name="Quandt C.A."/>
            <person name="Ciobanu D."/>
            <person name="Clum A."/>
            <person name="Salamov A."/>
            <person name="Andreopoulos B."/>
            <person name="Cheng J.F."/>
            <person name="Woyke T."/>
            <person name="Pelin A."/>
            <person name="Henrissat B."/>
            <person name="Reynolds N.K."/>
            <person name="Benny G.L."/>
            <person name="Smith M.E."/>
            <person name="James T.Y."/>
            <person name="Grigoriev I.V."/>
        </authorList>
    </citation>
    <scope>NUCLEOTIDE SEQUENCE [LARGE SCALE GENOMIC DNA]</scope>
    <source>
        <strain evidence="15">RSA 1356</strain>
    </source>
</reference>
<protein>
    <recommendedName>
        <fullName evidence="11">Ubiquitin-conjugating enzyme E2 6</fullName>
        <ecNumber evidence="2">2.3.2.23</ecNumber>
    </recommendedName>
    <alternativeName>
        <fullName evidence="12">E2 ubiquitin-conjugating enzyme 6</fullName>
    </alternativeName>
</protein>
<dbReference type="SUPFAM" id="SSF54495">
    <property type="entry name" value="UBC-like"/>
    <property type="match status" value="1"/>
</dbReference>
<keyword evidence="9" id="KW-1133">Transmembrane helix</keyword>
<evidence type="ECO:0000256" key="3">
    <source>
        <dbReference type="ARBA" id="ARBA00022679"/>
    </source>
</evidence>
<keyword evidence="4" id="KW-0812">Transmembrane</keyword>
<keyword evidence="3" id="KW-0808">Transferase</keyword>
<dbReference type="PANTHER" id="PTHR24067">
    <property type="entry name" value="UBIQUITIN-CONJUGATING ENZYME E2"/>
    <property type="match status" value="1"/>
</dbReference>
<proteinExistence type="predicted"/>
<evidence type="ECO:0000256" key="2">
    <source>
        <dbReference type="ARBA" id="ARBA00012486"/>
    </source>
</evidence>
<evidence type="ECO:0000256" key="6">
    <source>
        <dbReference type="ARBA" id="ARBA00022786"/>
    </source>
</evidence>
<dbReference type="EMBL" id="KZ993120">
    <property type="protein sequence ID" value="RKP05472.1"/>
    <property type="molecule type" value="Genomic_DNA"/>
</dbReference>
<gene>
    <name evidence="14" type="ORF">THASP1DRAFT_7105</name>
</gene>
<dbReference type="InterPro" id="IPR016135">
    <property type="entry name" value="UBQ-conjugating_enzyme/RWD"/>
</dbReference>
<feature type="non-terminal residue" evidence="14">
    <location>
        <position position="167"/>
    </location>
</feature>
<keyword evidence="8" id="KW-0067">ATP-binding</keyword>
<evidence type="ECO:0000256" key="5">
    <source>
        <dbReference type="ARBA" id="ARBA00022741"/>
    </source>
</evidence>
<dbReference type="FunFam" id="3.10.110.10:FF:000023">
    <property type="entry name" value="Ubiquitin-conjugating enzyme E2 J2"/>
    <property type="match status" value="1"/>
</dbReference>
<feature type="domain" description="UBC core" evidence="13">
    <location>
        <begin position="5"/>
        <end position="155"/>
    </location>
</feature>
<name>A0A4P9XIF4_9FUNG</name>
<sequence>MATPAAIRRLTKEYMAIRTSPPDFLIAKPLEQDILEWHYVLTGPPDTPYINGEYHGKLVFPPEYPFKPPSIYMITPNGRFQTNTRLCLSMSDFHPAHWNPSWSVATILNGLLSFMVGEESTTGSVRTSETDKRWLAARSRAYNRNHRLFCKVFPELCEQEEEEEEKE</sequence>
<evidence type="ECO:0000313" key="14">
    <source>
        <dbReference type="EMBL" id="RKP05472.1"/>
    </source>
</evidence>
<organism evidence="14 15">
    <name type="scientific">Thamnocephalis sphaerospora</name>
    <dbReference type="NCBI Taxonomy" id="78915"/>
    <lineage>
        <taxon>Eukaryota</taxon>
        <taxon>Fungi</taxon>
        <taxon>Fungi incertae sedis</taxon>
        <taxon>Zoopagomycota</taxon>
        <taxon>Zoopagomycotina</taxon>
        <taxon>Zoopagomycetes</taxon>
        <taxon>Zoopagales</taxon>
        <taxon>Sigmoideomycetaceae</taxon>
        <taxon>Thamnocephalis</taxon>
    </lineage>
</organism>
<evidence type="ECO:0000256" key="10">
    <source>
        <dbReference type="ARBA" id="ARBA00023136"/>
    </source>
</evidence>
<dbReference type="EC" id="2.3.2.23" evidence="2"/>
<dbReference type="SMART" id="SM00212">
    <property type="entry name" value="UBCc"/>
    <property type="match status" value="1"/>
</dbReference>
<keyword evidence="5" id="KW-0547">Nucleotide-binding</keyword>
<evidence type="ECO:0000259" key="13">
    <source>
        <dbReference type="PROSITE" id="PS50127"/>
    </source>
</evidence>
<keyword evidence="6" id="KW-0833">Ubl conjugation pathway</keyword>
<dbReference type="Proteomes" id="UP000271241">
    <property type="component" value="Unassembled WGS sequence"/>
</dbReference>
<evidence type="ECO:0000256" key="12">
    <source>
        <dbReference type="ARBA" id="ARBA00042181"/>
    </source>
</evidence>
<dbReference type="CDD" id="cd23799">
    <property type="entry name" value="UBCc_UBE2J"/>
    <property type="match status" value="1"/>
</dbReference>
<evidence type="ECO:0000256" key="1">
    <source>
        <dbReference type="ARBA" id="ARBA00004586"/>
    </source>
</evidence>
<dbReference type="AlphaFoldDB" id="A0A4P9XIF4"/>
<keyword evidence="10" id="KW-0472">Membrane</keyword>
<dbReference type="InterPro" id="IPR000608">
    <property type="entry name" value="UBC"/>
</dbReference>
<evidence type="ECO:0000256" key="8">
    <source>
        <dbReference type="ARBA" id="ARBA00022840"/>
    </source>
</evidence>
<evidence type="ECO:0000256" key="9">
    <source>
        <dbReference type="ARBA" id="ARBA00022989"/>
    </source>
</evidence>
<accession>A0A4P9XIF4</accession>
<evidence type="ECO:0000256" key="7">
    <source>
        <dbReference type="ARBA" id="ARBA00022824"/>
    </source>
</evidence>
<comment type="subcellular location">
    <subcellularLocation>
        <location evidence="1">Endoplasmic reticulum membrane</location>
    </subcellularLocation>
</comment>
<keyword evidence="15" id="KW-1185">Reference proteome</keyword>
<evidence type="ECO:0000313" key="15">
    <source>
        <dbReference type="Proteomes" id="UP000271241"/>
    </source>
</evidence>
<dbReference type="Gene3D" id="3.10.110.10">
    <property type="entry name" value="Ubiquitin Conjugating Enzyme"/>
    <property type="match status" value="1"/>
</dbReference>
<dbReference type="PROSITE" id="PS50127">
    <property type="entry name" value="UBC_2"/>
    <property type="match status" value="1"/>
</dbReference>
<dbReference type="GO" id="GO:0005789">
    <property type="term" value="C:endoplasmic reticulum membrane"/>
    <property type="evidence" value="ECO:0007669"/>
    <property type="project" value="UniProtKB-SubCell"/>
</dbReference>
<dbReference type="GO" id="GO:0005524">
    <property type="term" value="F:ATP binding"/>
    <property type="evidence" value="ECO:0007669"/>
    <property type="project" value="UniProtKB-KW"/>
</dbReference>
<dbReference type="InterPro" id="IPR050113">
    <property type="entry name" value="Ub_conjugating_enzyme"/>
</dbReference>
<evidence type="ECO:0000256" key="11">
    <source>
        <dbReference type="ARBA" id="ARBA00039885"/>
    </source>
</evidence>
<keyword evidence="7" id="KW-0256">Endoplasmic reticulum</keyword>
<dbReference type="GO" id="GO:0061631">
    <property type="term" value="F:ubiquitin conjugating enzyme activity"/>
    <property type="evidence" value="ECO:0007669"/>
    <property type="project" value="UniProtKB-EC"/>
</dbReference>
<dbReference type="Pfam" id="PF00179">
    <property type="entry name" value="UQ_con"/>
    <property type="match status" value="1"/>
</dbReference>
<dbReference type="OrthoDB" id="1158011at2759"/>
<dbReference type="STRING" id="78915.A0A4P9XIF4"/>